<evidence type="ECO:0008006" key="3">
    <source>
        <dbReference type="Google" id="ProtNLM"/>
    </source>
</evidence>
<evidence type="ECO:0000313" key="1">
    <source>
        <dbReference type="EMBL" id="SEJ52674.1"/>
    </source>
</evidence>
<dbReference type="SUPFAM" id="SSF46785">
    <property type="entry name" value="Winged helix' DNA-binding domain"/>
    <property type="match status" value="1"/>
</dbReference>
<dbReference type="Gene3D" id="1.10.10.10">
    <property type="entry name" value="Winged helix-like DNA-binding domain superfamily/Winged helix DNA-binding domain"/>
    <property type="match status" value="1"/>
</dbReference>
<dbReference type="Proteomes" id="UP000183315">
    <property type="component" value="Unassembled WGS sequence"/>
</dbReference>
<evidence type="ECO:0000313" key="2">
    <source>
        <dbReference type="Proteomes" id="UP000183315"/>
    </source>
</evidence>
<keyword evidence="2" id="KW-1185">Reference proteome</keyword>
<reference evidence="2" key="1">
    <citation type="submission" date="2016-10" db="EMBL/GenBank/DDBJ databases">
        <authorList>
            <person name="Varghese N."/>
        </authorList>
    </citation>
    <scope>NUCLEOTIDE SEQUENCE [LARGE SCALE GENOMIC DNA]</scope>
    <source>
        <strain evidence="2">DSM 24868</strain>
    </source>
</reference>
<proteinExistence type="predicted"/>
<dbReference type="InterPro" id="IPR036390">
    <property type="entry name" value="WH_DNA-bd_sf"/>
</dbReference>
<dbReference type="RefSeq" id="WP_042216101.1">
    <property type="nucleotide sequence ID" value="NZ_BBLU01000015.1"/>
</dbReference>
<dbReference type="EMBL" id="FNZI01000004">
    <property type="protein sequence ID" value="SEJ52674.1"/>
    <property type="molecule type" value="Genomic_DNA"/>
</dbReference>
<dbReference type="AlphaFoldDB" id="A0A1H6ZKL2"/>
<accession>A0A1H6ZKL2</accession>
<sequence length="137" mass="14472">MSHDGVRLDGWVRMASEAFEVAFDEALADRSTTRAELLMLTRLAAAPEPLAWDALESGMGPAYGPVACTDAWNALEVAGWAVEPDGLYAVTDAGRALVEELTEARDAIIARATDGLSEDEVATAVIALRGILANLEA</sequence>
<protein>
    <recommendedName>
        <fullName evidence="3">DNA-binding transcriptional regulator, MarR family</fullName>
    </recommendedName>
</protein>
<name>A0A1H6ZKL2_9MICO</name>
<gene>
    <name evidence="1" type="ORF">SAMN05421637_2150</name>
</gene>
<dbReference type="OrthoDB" id="5144084at2"/>
<organism evidence="1 2">
    <name type="scientific">Demequina mangrovi</name>
    <dbReference type="NCBI Taxonomy" id="1043493"/>
    <lineage>
        <taxon>Bacteria</taxon>
        <taxon>Bacillati</taxon>
        <taxon>Actinomycetota</taxon>
        <taxon>Actinomycetes</taxon>
        <taxon>Micrococcales</taxon>
        <taxon>Demequinaceae</taxon>
        <taxon>Demequina</taxon>
    </lineage>
</organism>
<dbReference type="STRING" id="1043493.SAMN05421637_2150"/>
<dbReference type="InterPro" id="IPR036388">
    <property type="entry name" value="WH-like_DNA-bd_sf"/>
</dbReference>